<protein>
    <submittedName>
        <fullName evidence="2">Class I SAM-dependent methyltransferase</fullName>
    </submittedName>
</protein>
<dbReference type="SUPFAM" id="SSF53335">
    <property type="entry name" value="S-adenosyl-L-methionine-dependent methyltransferases"/>
    <property type="match status" value="1"/>
</dbReference>
<keyword evidence="2" id="KW-0489">Methyltransferase</keyword>
<dbReference type="InterPro" id="IPR025714">
    <property type="entry name" value="Methyltranfer_dom"/>
</dbReference>
<dbReference type="Proteomes" id="UP001649381">
    <property type="component" value="Unassembled WGS sequence"/>
</dbReference>
<dbReference type="Gene3D" id="3.40.50.150">
    <property type="entry name" value="Vaccinia Virus protein VP39"/>
    <property type="match status" value="1"/>
</dbReference>
<keyword evidence="3" id="KW-1185">Reference proteome</keyword>
<dbReference type="EMBL" id="JAKIJS010000001">
    <property type="protein sequence ID" value="MCF6136691.1"/>
    <property type="molecule type" value="Genomic_DNA"/>
</dbReference>
<dbReference type="RefSeq" id="WP_236331660.1">
    <property type="nucleotide sequence ID" value="NZ_JAKIJS010000001.1"/>
</dbReference>
<proteinExistence type="predicted"/>
<accession>A0ABS9GY63</accession>
<feature type="domain" description="Methyltransferase" evidence="1">
    <location>
        <begin position="43"/>
        <end position="146"/>
    </location>
</feature>
<name>A0ABS9GY63_9BACL</name>
<dbReference type="GO" id="GO:0032259">
    <property type="term" value="P:methylation"/>
    <property type="evidence" value="ECO:0007669"/>
    <property type="project" value="UniProtKB-KW"/>
</dbReference>
<organism evidence="2 3">
    <name type="scientific">Pseudalkalibacillus berkeleyi</name>
    <dbReference type="NCBI Taxonomy" id="1069813"/>
    <lineage>
        <taxon>Bacteria</taxon>
        <taxon>Bacillati</taxon>
        <taxon>Bacillota</taxon>
        <taxon>Bacilli</taxon>
        <taxon>Bacillales</taxon>
        <taxon>Fictibacillaceae</taxon>
        <taxon>Pseudalkalibacillus</taxon>
    </lineage>
</organism>
<dbReference type="PANTHER" id="PTHR43861">
    <property type="entry name" value="TRANS-ACONITATE 2-METHYLTRANSFERASE-RELATED"/>
    <property type="match status" value="1"/>
</dbReference>
<dbReference type="GO" id="GO:0008168">
    <property type="term" value="F:methyltransferase activity"/>
    <property type="evidence" value="ECO:0007669"/>
    <property type="project" value="UniProtKB-KW"/>
</dbReference>
<dbReference type="Pfam" id="PF13847">
    <property type="entry name" value="Methyltransf_31"/>
    <property type="match status" value="1"/>
</dbReference>
<keyword evidence="2" id="KW-0808">Transferase</keyword>
<evidence type="ECO:0000313" key="2">
    <source>
        <dbReference type="EMBL" id="MCF6136691.1"/>
    </source>
</evidence>
<evidence type="ECO:0000259" key="1">
    <source>
        <dbReference type="Pfam" id="PF13847"/>
    </source>
</evidence>
<dbReference type="InterPro" id="IPR029063">
    <property type="entry name" value="SAM-dependent_MTases_sf"/>
</dbReference>
<evidence type="ECO:0000313" key="3">
    <source>
        <dbReference type="Proteomes" id="UP001649381"/>
    </source>
</evidence>
<dbReference type="CDD" id="cd02440">
    <property type="entry name" value="AdoMet_MTases"/>
    <property type="match status" value="1"/>
</dbReference>
<gene>
    <name evidence="2" type="ORF">L2716_03045</name>
</gene>
<sequence length="241" mass="27651">MAGYTIYNEEQFFKTFQTRRNRNESPNNAIEGPALWMLIDEVKNKHILDLGCGDGQFGLDLLSKGAASYHGLDGSERMINEATSHLKGKQASLDVCDLTDLKLQEHQYDIVVSRLVFHYLPDLGHLFNTVSQSLKSGGQFVFSVQHPVVTASMKSAKGSQRTDWIVDDYFQQGKRVEPWMNQQVTKYHRTTEQYVQELLQIGFKLEGLKEGEPHSNQFSTMEEYERRKRIPLVLILSARKH</sequence>
<comment type="caution">
    <text evidence="2">The sequence shown here is derived from an EMBL/GenBank/DDBJ whole genome shotgun (WGS) entry which is preliminary data.</text>
</comment>
<reference evidence="2 3" key="1">
    <citation type="submission" date="2022-01" db="EMBL/GenBank/DDBJ databases">
        <title>Alkalihalobacillus sp. EGI L200015, a novel bacterium isolated from a salt lake sediment.</title>
        <authorList>
            <person name="Gao L."/>
            <person name="Fang B.-Z."/>
            <person name="Li W.-J."/>
        </authorList>
    </citation>
    <scope>NUCLEOTIDE SEQUENCE [LARGE SCALE GENOMIC DNA]</scope>
    <source>
        <strain evidence="2 3">KCTC 12718</strain>
    </source>
</reference>